<evidence type="ECO:0000256" key="2">
    <source>
        <dbReference type="ARBA" id="ARBA00022801"/>
    </source>
</evidence>
<comment type="caution">
    <text evidence="10">The sequence shown here is derived from an EMBL/GenBank/DDBJ whole genome shotgun (WGS) entry which is preliminary data.</text>
</comment>
<keyword evidence="11" id="KW-1185">Reference proteome</keyword>
<evidence type="ECO:0000313" key="10">
    <source>
        <dbReference type="EMBL" id="TPX34704.1"/>
    </source>
</evidence>
<dbReference type="PANTHER" id="PTHR11668">
    <property type="entry name" value="SERINE/THREONINE PROTEIN PHOSPHATASE"/>
    <property type="match status" value="1"/>
</dbReference>
<evidence type="ECO:0000256" key="7">
    <source>
        <dbReference type="RuleBase" id="RU004273"/>
    </source>
</evidence>
<evidence type="ECO:0000256" key="5">
    <source>
        <dbReference type="ARBA" id="ARBA00047761"/>
    </source>
</evidence>
<dbReference type="InterPro" id="IPR004843">
    <property type="entry name" value="Calcineurin-like_PHP"/>
</dbReference>
<dbReference type="EMBL" id="QEAO01000012">
    <property type="protein sequence ID" value="TPX34704.1"/>
    <property type="molecule type" value="Genomic_DNA"/>
</dbReference>
<dbReference type="Proteomes" id="UP000319731">
    <property type="component" value="Unassembled WGS sequence"/>
</dbReference>
<name>A0A507C9Q2_9FUNG</name>
<gene>
    <name evidence="10" type="ORF">SmJEL517_g02672</name>
</gene>
<dbReference type="STRING" id="1806994.A0A507C9Q2"/>
<dbReference type="PANTHER" id="PTHR11668:SF484">
    <property type="entry name" value="SERINE_THREONINE-PROTEIN PHOSPHATASE PP-Z1-RELATED"/>
    <property type="match status" value="1"/>
</dbReference>
<dbReference type="InterPro" id="IPR029052">
    <property type="entry name" value="Metallo-depent_PP-like"/>
</dbReference>
<feature type="compositionally biased region" description="Low complexity" evidence="8">
    <location>
        <begin position="18"/>
        <end position="64"/>
    </location>
</feature>
<dbReference type="InterPro" id="IPR006186">
    <property type="entry name" value="Ser/Thr-sp_prot-phosphatase"/>
</dbReference>
<feature type="region of interest" description="Disordered" evidence="8">
    <location>
        <begin position="1"/>
        <end position="69"/>
    </location>
</feature>
<dbReference type="EC" id="3.1.3.16" evidence="7"/>
<dbReference type="GO" id="GO:0005634">
    <property type="term" value="C:nucleus"/>
    <property type="evidence" value="ECO:0007669"/>
    <property type="project" value="TreeGrafter"/>
</dbReference>
<protein>
    <recommendedName>
        <fullName evidence="7">Serine/threonine-protein phosphatase</fullName>
        <ecNumber evidence="7">3.1.3.16</ecNumber>
    </recommendedName>
</protein>
<dbReference type="SMART" id="SM00156">
    <property type="entry name" value="PP2Ac"/>
    <property type="match status" value="1"/>
</dbReference>
<keyword evidence="2 7" id="KW-0378">Hydrolase</keyword>
<dbReference type="GeneID" id="42003897"/>
<comment type="catalytic activity">
    <reaction evidence="5">
        <text>O-phospho-L-seryl-[protein] + H2O = L-seryl-[protein] + phosphate</text>
        <dbReference type="Rhea" id="RHEA:20629"/>
        <dbReference type="Rhea" id="RHEA-COMP:9863"/>
        <dbReference type="Rhea" id="RHEA-COMP:11604"/>
        <dbReference type="ChEBI" id="CHEBI:15377"/>
        <dbReference type="ChEBI" id="CHEBI:29999"/>
        <dbReference type="ChEBI" id="CHEBI:43474"/>
        <dbReference type="ChEBI" id="CHEBI:83421"/>
        <dbReference type="EC" id="3.1.3.16"/>
    </reaction>
</comment>
<dbReference type="FunFam" id="3.60.21.10:FF:000026">
    <property type="entry name" value="Serine/threonine-protein phosphatase"/>
    <property type="match status" value="1"/>
</dbReference>
<dbReference type="AlphaFoldDB" id="A0A507C9Q2"/>
<evidence type="ECO:0000256" key="3">
    <source>
        <dbReference type="ARBA" id="ARBA00022912"/>
    </source>
</evidence>
<dbReference type="SUPFAM" id="SSF56300">
    <property type="entry name" value="Metallo-dependent phosphatases"/>
    <property type="match status" value="1"/>
</dbReference>
<feature type="region of interest" description="Disordered" evidence="8">
    <location>
        <begin position="83"/>
        <end position="106"/>
    </location>
</feature>
<organism evidence="10 11">
    <name type="scientific">Synchytrium microbalum</name>
    <dbReference type="NCBI Taxonomy" id="1806994"/>
    <lineage>
        <taxon>Eukaryota</taxon>
        <taxon>Fungi</taxon>
        <taxon>Fungi incertae sedis</taxon>
        <taxon>Chytridiomycota</taxon>
        <taxon>Chytridiomycota incertae sedis</taxon>
        <taxon>Chytridiomycetes</taxon>
        <taxon>Synchytriales</taxon>
        <taxon>Synchytriaceae</taxon>
        <taxon>Synchytrium</taxon>
    </lineage>
</organism>
<keyword evidence="3" id="KW-0904">Protein phosphatase</keyword>
<evidence type="ECO:0000256" key="8">
    <source>
        <dbReference type="SAM" id="MobiDB-lite"/>
    </source>
</evidence>
<accession>A0A507C9Q2</accession>
<keyword evidence="1" id="KW-0479">Metal-binding</keyword>
<reference evidence="10 11" key="1">
    <citation type="journal article" date="2019" name="Sci. Rep.">
        <title>Comparative genomics of chytrid fungi reveal insights into the obligate biotrophic and pathogenic lifestyle of Synchytrium endobioticum.</title>
        <authorList>
            <person name="van de Vossenberg B.T.L.H."/>
            <person name="Warris S."/>
            <person name="Nguyen H.D.T."/>
            <person name="van Gent-Pelzer M.P.E."/>
            <person name="Joly D.L."/>
            <person name="van de Geest H.C."/>
            <person name="Bonants P.J.M."/>
            <person name="Smith D.S."/>
            <person name="Levesque C.A."/>
            <person name="van der Lee T.A.J."/>
        </authorList>
    </citation>
    <scope>NUCLEOTIDE SEQUENCE [LARGE SCALE GENOMIC DNA]</scope>
    <source>
        <strain evidence="10 11">JEL517</strain>
    </source>
</reference>
<dbReference type="Pfam" id="PF00149">
    <property type="entry name" value="Metallophos"/>
    <property type="match status" value="1"/>
</dbReference>
<dbReference type="PRINTS" id="PR00114">
    <property type="entry name" value="STPHPHTASE"/>
</dbReference>
<dbReference type="PROSITE" id="PS00125">
    <property type="entry name" value="SER_THR_PHOSPHATASE"/>
    <property type="match status" value="1"/>
</dbReference>
<evidence type="ECO:0000259" key="9">
    <source>
        <dbReference type="PROSITE" id="PS00125"/>
    </source>
</evidence>
<evidence type="ECO:0000313" key="11">
    <source>
        <dbReference type="Proteomes" id="UP000319731"/>
    </source>
</evidence>
<comment type="catalytic activity">
    <reaction evidence="6 7">
        <text>O-phospho-L-threonyl-[protein] + H2O = L-threonyl-[protein] + phosphate</text>
        <dbReference type="Rhea" id="RHEA:47004"/>
        <dbReference type="Rhea" id="RHEA-COMP:11060"/>
        <dbReference type="Rhea" id="RHEA-COMP:11605"/>
        <dbReference type="ChEBI" id="CHEBI:15377"/>
        <dbReference type="ChEBI" id="CHEBI:30013"/>
        <dbReference type="ChEBI" id="CHEBI:43474"/>
        <dbReference type="ChEBI" id="CHEBI:61977"/>
        <dbReference type="EC" id="3.1.3.16"/>
    </reaction>
</comment>
<comment type="similarity">
    <text evidence="7">Belongs to the PPP phosphatase family.</text>
</comment>
<dbReference type="Gene3D" id="3.60.21.10">
    <property type="match status" value="1"/>
</dbReference>
<dbReference type="InterPro" id="IPR050341">
    <property type="entry name" value="PP1_catalytic_subunit"/>
</dbReference>
<sequence>MGSNTSKDGAKAGSRRPSASNIHSSNSNNSSSTNSSSNGLAQRSQQQPIPAGAQPSASSSSNAADIHSNGSTLLSTSAASSLKSMSPTASAGPLPIQTTSSSSLQPTTAANMEALSPNSQYLSGRLPPQSEKELDDIISRLIDSRNQKLKPNFLTLIKQNEILFICHKAREIFLDQPVLLELNPPVNIVGDTHGQYEDLLRIFDMTGYPPASNYLFLGDYVDRGKQSLETIMLLLCYKIKYPENFFILRGNHECASVNRVYGFYDECKRRATMKIWKVFTDAFNCMPLAAVVAGKVTWDISQIMHSIVANTYIFMQIFCVHGGLSPSLNTMDDIRNVSRPLDVPDFGLVNDLLWSDPSEIAAEWEDNERGVSYCFGKAIVTEFLAKHDFDLVCRAHMVVEEGYEFFNDRTLVTIFSAPNYCGEFDNKGGVMAVNDDLLCAFEILQPLNLSKATIKSKRRSSPPLGPIKTVN</sequence>
<dbReference type="OrthoDB" id="1930084at2759"/>
<feature type="compositionally biased region" description="Low complexity" evidence="8">
    <location>
        <begin position="93"/>
        <end position="106"/>
    </location>
</feature>
<dbReference type="RefSeq" id="XP_031025382.1">
    <property type="nucleotide sequence ID" value="XM_031168600.1"/>
</dbReference>
<dbReference type="InterPro" id="IPR031675">
    <property type="entry name" value="STPPase_N"/>
</dbReference>
<dbReference type="Pfam" id="PF16891">
    <property type="entry name" value="STPPase_N"/>
    <property type="match status" value="1"/>
</dbReference>
<proteinExistence type="inferred from homology"/>
<evidence type="ECO:0000256" key="6">
    <source>
        <dbReference type="ARBA" id="ARBA00048336"/>
    </source>
</evidence>
<keyword evidence="4" id="KW-0464">Manganese</keyword>
<dbReference type="GO" id="GO:0004722">
    <property type="term" value="F:protein serine/threonine phosphatase activity"/>
    <property type="evidence" value="ECO:0007669"/>
    <property type="project" value="UniProtKB-EC"/>
</dbReference>
<evidence type="ECO:0000256" key="4">
    <source>
        <dbReference type="ARBA" id="ARBA00023211"/>
    </source>
</evidence>
<dbReference type="GO" id="GO:0046872">
    <property type="term" value="F:metal ion binding"/>
    <property type="evidence" value="ECO:0007669"/>
    <property type="project" value="UniProtKB-KW"/>
</dbReference>
<evidence type="ECO:0000256" key="1">
    <source>
        <dbReference type="ARBA" id="ARBA00022723"/>
    </source>
</evidence>
<dbReference type="GO" id="GO:0005737">
    <property type="term" value="C:cytoplasm"/>
    <property type="evidence" value="ECO:0007669"/>
    <property type="project" value="TreeGrafter"/>
</dbReference>
<feature type="domain" description="Serine/threonine specific protein phosphatases" evidence="9">
    <location>
        <begin position="248"/>
        <end position="253"/>
    </location>
</feature>